<evidence type="ECO:0000313" key="1">
    <source>
        <dbReference type="EMBL" id="EKT4091543.1"/>
    </source>
</evidence>
<dbReference type="RefSeq" id="WP_180847028.1">
    <property type="nucleotide sequence ID" value="NZ_RATQ01000006.1"/>
</dbReference>
<comment type="caution">
    <text evidence="1">The sequence shown here is derived from an EMBL/GenBank/DDBJ whole genome shotgun (WGS) entry which is preliminary data.</text>
</comment>
<dbReference type="GO" id="GO:0003796">
    <property type="term" value="F:lysozyme activity"/>
    <property type="evidence" value="ECO:0007669"/>
    <property type="project" value="InterPro"/>
</dbReference>
<dbReference type="EMBL" id="ABLOJW010000004">
    <property type="protein sequence ID" value="EKT4091543.1"/>
    <property type="molecule type" value="Genomic_DNA"/>
</dbReference>
<name>A0AAI9C021_STEMA</name>
<dbReference type="InterPro" id="IPR023346">
    <property type="entry name" value="Lysozyme-like_dom_sf"/>
</dbReference>
<accession>A0AAI9C021</accession>
<evidence type="ECO:0000313" key="2">
    <source>
        <dbReference type="Proteomes" id="UP001218208"/>
    </source>
</evidence>
<protein>
    <submittedName>
        <fullName evidence="1">Glycoside hydrolase family 104 protein</fullName>
    </submittedName>
</protein>
<dbReference type="AlphaFoldDB" id="A0AAI9C021"/>
<reference evidence="1" key="1">
    <citation type="submission" date="2022-07" db="EMBL/GenBank/DDBJ databases">
        <authorList>
            <consortium name="DAFM: The Division of Animal and Food Microbiology"/>
        </authorList>
    </citation>
    <scope>NUCLEOTIDE SEQUENCE</scope>
    <source>
        <strain evidence="1">19MO01SH01-2</strain>
    </source>
</reference>
<dbReference type="Proteomes" id="UP001218208">
    <property type="component" value="Unassembled WGS sequence"/>
</dbReference>
<dbReference type="SUPFAM" id="SSF53955">
    <property type="entry name" value="Lysozyme-like"/>
    <property type="match status" value="1"/>
</dbReference>
<dbReference type="CDD" id="cd00736">
    <property type="entry name" value="lambda_lys-like"/>
    <property type="match status" value="1"/>
</dbReference>
<organism evidence="1 2">
    <name type="scientific">Stenotrophomonas maltophilia</name>
    <name type="common">Pseudomonas maltophilia</name>
    <name type="synonym">Xanthomonas maltophilia</name>
    <dbReference type="NCBI Taxonomy" id="40324"/>
    <lineage>
        <taxon>Bacteria</taxon>
        <taxon>Pseudomonadati</taxon>
        <taxon>Pseudomonadota</taxon>
        <taxon>Gammaproteobacteria</taxon>
        <taxon>Lysobacterales</taxon>
        <taxon>Lysobacteraceae</taxon>
        <taxon>Stenotrophomonas</taxon>
        <taxon>Stenotrophomonas maltophilia group</taxon>
    </lineage>
</organism>
<dbReference type="GO" id="GO:0044659">
    <property type="term" value="P:viral release from host cell by cytolysis"/>
    <property type="evidence" value="ECO:0007669"/>
    <property type="project" value="InterPro"/>
</dbReference>
<dbReference type="GO" id="GO:0009253">
    <property type="term" value="P:peptidoglycan catabolic process"/>
    <property type="evidence" value="ECO:0007669"/>
    <property type="project" value="InterPro"/>
</dbReference>
<gene>
    <name evidence="1" type="ORF">QEG23_001029</name>
</gene>
<dbReference type="Gene3D" id="1.10.530.10">
    <property type="match status" value="1"/>
</dbReference>
<dbReference type="HAMAP" id="MF_04109">
    <property type="entry name" value="ENDOLYSIN_LAMBDA"/>
    <property type="match status" value="1"/>
</dbReference>
<sequence>MAKITANEAGGSNVLAFLDMLAWSEGTSTSPATKDQGYDVIVTGADRKPEIFNDYSVHPFAQGRKSKAINSKGLTSNASGRYQFMLKDYAHYRALLKLPDFGPLSQDRWAIQLIRERRALPLIQAGKVEDAIARVRNIWASLPGAGYGQPEHNLAALLAVYRKAGGTVVP</sequence>
<proteinExistence type="inferred from homology"/>
<keyword evidence="1" id="KW-0378">Hydrolase</keyword>
<dbReference type="InterPro" id="IPR034691">
    <property type="entry name" value="Endolysin_lambda_type"/>
</dbReference>